<dbReference type="EMBL" id="JH159155">
    <property type="protein sequence ID" value="EGZ16293.1"/>
    <property type="molecule type" value="Genomic_DNA"/>
</dbReference>
<gene>
    <name evidence="2" type="ORF">PHYSODRAFT_334484</name>
</gene>
<organism evidence="2 3">
    <name type="scientific">Phytophthora sojae (strain P6497)</name>
    <name type="common">Soybean stem and root rot agent</name>
    <name type="synonym">Phytophthora megasperma f. sp. glycines</name>
    <dbReference type="NCBI Taxonomy" id="1094619"/>
    <lineage>
        <taxon>Eukaryota</taxon>
        <taxon>Sar</taxon>
        <taxon>Stramenopiles</taxon>
        <taxon>Oomycota</taxon>
        <taxon>Peronosporomycetes</taxon>
        <taxon>Peronosporales</taxon>
        <taxon>Peronosporaceae</taxon>
        <taxon>Phytophthora</taxon>
    </lineage>
</organism>
<evidence type="ECO:0000313" key="3">
    <source>
        <dbReference type="Proteomes" id="UP000002640"/>
    </source>
</evidence>
<feature type="compositionally biased region" description="Low complexity" evidence="1">
    <location>
        <begin position="118"/>
        <end position="133"/>
    </location>
</feature>
<keyword evidence="3" id="KW-1185">Reference proteome</keyword>
<feature type="region of interest" description="Disordered" evidence="1">
    <location>
        <begin position="108"/>
        <end position="137"/>
    </location>
</feature>
<reference evidence="2 3" key="1">
    <citation type="journal article" date="2006" name="Science">
        <title>Phytophthora genome sequences uncover evolutionary origins and mechanisms of pathogenesis.</title>
        <authorList>
            <person name="Tyler B.M."/>
            <person name="Tripathy S."/>
            <person name="Zhang X."/>
            <person name="Dehal P."/>
            <person name="Jiang R.H."/>
            <person name="Aerts A."/>
            <person name="Arredondo F.D."/>
            <person name="Baxter L."/>
            <person name="Bensasson D."/>
            <person name="Beynon J.L."/>
            <person name="Chapman J."/>
            <person name="Damasceno C.M."/>
            <person name="Dorrance A.E."/>
            <person name="Dou D."/>
            <person name="Dickerman A.W."/>
            <person name="Dubchak I.L."/>
            <person name="Garbelotto M."/>
            <person name="Gijzen M."/>
            <person name="Gordon S.G."/>
            <person name="Govers F."/>
            <person name="Grunwald N.J."/>
            <person name="Huang W."/>
            <person name="Ivors K.L."/>
            <person name="Jones R.W."/>
            <person name="Kamoun S."/>
            <person name="Krampis K."/>
            <person name="Lamour K.H."/>
            <person name="Lee M.K."/>
            <person name="McDonald W.H."/>
            <person name="Medina M."/>
            <person name="Meijer H.J."/>
            <person name="Nordberg E.K."/>
            <person name="Maclean D.J."/>
            <person name="Ospina-Giraldo M.D."/>
            <person name="Morris P.F."/>
            <person name="Phuntumart V."/>
            <person name="Putnam N.H."/>
            <person name="Rash S."/>
            <person name="Rose J.K."/>
            <person name="Sakihama Y."/>
            <person name="Salamov A.A."/>
            <person name="Savidor A."/>
            <person name="Scheuring C.F."/>
            <person name="Smith B.M."/>
            <person name="Sobral B.W."/>
            <person name="Terry A."/>
            <person name="Torto-Alalibo T.A."/>
            <person name="Win J."/>
            <person name="Xu Z."/>
            <person name="Zhang H."/>
            <person name="Grigoriev I.V."/>
            <person name="Rokhsar D.S."/>
            <person name="Boore J.L."/>
        </authorList>
    </citation>
    <scope>NUCLEOTIDE SEQUENCE [LARGE SCALE GENOMIC DNA]</scope>
    <source>
        <strain evidence="2 3">P6497</strain>
    </source>
</reference>
<dbReference type="GeneID" id="20646818"/>
<name>G4ZP53_PHYSP</name>
<proteinExistence type="predicted"/>
<sequence>MNPAAQRQREQPAPPARPACAPTRAEPASDHDEDIDAEIAARDGGEAFPTLPIGPGTAPARQPRLRLRQLTEDEQEAAASALQTMAEELACKIEDADSWTSGDGYISAIPAAQPHPRPTLQQQQQRQRPPRVTRTQREHRLDEALDEMAAVQQERPTSRSAVRRARRRVGRIRASMRQQQLRHDFARNESKCVEDILRAASAETAAEEHPETCPIDSGTLHEHFTAVNSPRINFLPDEACGALFREAMADVGTPQERRSALTDELTVDEVEDQLMQAATNSSPGHDGVGYDIYKKFAAQL</sequence>
<dbReference type="RefSeq" id="XP_009530042.1">
    <property type="nucleotide sequence ID" value="XM_009531747.1"/>
</dbReference>
<feature type="region of interest" description="Disordered" evidence="1">
    <location>
        <begin position="1"/>
        <end position="62"/>
    </location>
</feature>
<accession>G4ZP53</accession>
<dbReference type="InParanoid" id="G4ZP53"/>
<feature type="non-terminal residue" evidence="2">
    <location>
        <position position="300"/>
    </location>
</feature>
<dbReference type="KEGG" id="psoj:PHYSODRAFT_334484"/>
<evidence type="ECO:0000313" key="2">
    <source>
        <dbReference type="EMBL" id="EGZ16293.1"/>
    </source>
</evidence>
<protein>
    <submittedName>
        <fullName evidence="2">Uncharacterized protein</fullName>
    </submittedName>
</protein>
<evidence type="ECO:0000256" key="1">
    <source>
        <dbReference type="SAM" id="MobiDB-lite"/>
    </source>
</evidence>
<dbReference type="Proteomes" id="UP000002640">
    <property type="component" value="Unassembled WGS sequence"/>
</dbReference>
<dbReference type="AlphaFoldDB" id="G4ZP53"/>